<dbReference type="Proteomes" id="UP000322225">
    <property type="component" value="Chromosome 11"/>
</dbReference>
<sequence>MTQTHAVGNKEAILGNFLTSGLEVTEPWRCWATSTLNIPCFLTVLPTIKSLPDAAQIDFPQCFFCNSYLVMHCSLPSLIVRLEHRGTITSTPKHLLQPSLDDDYGAQGFGLDKEEDMNRLVQWKESERGKKRISRYLRAIGCETNVPDQPMSTHSRCPHPSTPLVDNHTTLPPIPSPRTQSSDWDSSCLDIEANMSGRSEESGIAEEVDYSGRIDHSGRTDHPHTPVSSPSLQADVISYHVFGLPADRGFTGLPTPDTNLNYIPLSVAHQEWTLVRRSSSTIASLDAENEAEWSYLDTELAWQAVLPPHDGGLQLGDRRIAQGPQINTLRSDLSSSSPSLDCTRKRSSIPLLEQVPITPIVFNLYRMGCWSAGAKWPSDDTIARLKWVRIIWALEPRPPPSLWIKNPTVIHAKQTMDRLCDMSDPAALDQAFNNRWYRLEEDSLGVRIGMWVWASMRVDWSTRFRAKAWLVLAFVDFEELAWQRVLATVSLMEEE</sequence>
<accession>A0AAJ8LQF0</accession>
<dbReference type="KEGG" id="ksn:43591965"/>
<reference evidence="1" key="2">
    <citation type="submission" date="2024-01" db="EMBL/GenBank/DDBJ databases">
        <title>Comparative genomics of Cryptococcus and Kwoniella reveals pathogenesis evolution and contrasting modes of karyotype evolution via chromosome fusion or intercentromeric recombination.</title>
        <authorList>
            <person name="Coelho M.A."/>
            <person name="David-Palma M."/>
            <person name="Shea T."/>
            <person name="Bowers K."/>
            <person name="McGinley-Smith S."/>
            <person name="Mohammad A.W."/>
            <person name="Gnirke A."/>
            <person name="Yurkov A.M."/>
            <person name="Nowrousian M."/>
            <person name="Sun S."/>
            <person name="Cuomo C.A."/>
            <person name="Heitman J."/>
        </authorList>
    </citation>
    <scope>NUCLEOTIDE SEQUENCE</scope>
    <source>
        <strain evidence="1">CBS 12478</strain>
    </source>
</reference>
<protein>
    <submittedName>
        <fullName evidence="1">Uncharacterized protein</fullName>
    </submittedName>
</protein>
<evidence type="ECO:0000313" key="2">
    <source>
        <dbReference type="Proteomes" id="UP000322225"/>
    </source>
</evidence>
<proteinExistence type="predicted"/>
<dbReference type="EMBL" id="CP144061">
    <property type="protein sequence ID" value="WWD21411.1"/>
    <property type="molecule type" value="Genomic_DNA"/>
</dbReference>
<gene>
    <name evidence="1" type="ORF">CI109_105896</name>
</gene>
<keyword evidence="2" id="KW-1185">Reference proteome</keyword>
<organism evidence="1 2">
    <name type="scientific">Kwoniella shandongensis</name>
    <dbReference type="NCBI Taxonomy" id="1734106"/>
    <lineage>
        <taxon>Eukaryota</taxon>
        <taxon>Fungi</taxon>
        <taxon>Dikarya</taxon>
        <taxon>Basidiomycota</taxon>
        <taxon>Agaricomycotina</taxon>
        <taxon>Tremellomycetes</taxon>
        <taxon>Tremellales</taxon>
        <taxon>Cryptococcaceae</taxon>
        <taxon>Kwoniella</taxon>
    </lineage>
</organism>
<dbReference type="AlphaFoldDB" id="A0AAJ8LQF0"/>
<reference evidence="1" key="1">
    <citation type="submission" date="2017-08" db="EMBL/GenBank/DDBJ databases">
        <authorList>
            <person name="Cuomo C."/>
            <person name="Billmyre B."/>
            <person name="Heitman J."/>
        </authorList>
    </citation>
    <scope>NUCLEOTIDE SEQUENCE</scope>
    <source>
        <strain evidence="1">CBS 12478</strain>
    </source>
</reference>
<name>A0AAJ8LQF0_9TREE</name>
<dbReference type="RefSeq" id="XP_065823816.1">
    <property type="nucleotide sequence ID" value="XM_065967744.1"/>
</dbReference>
<dbReference type="GeneID" id="43591965"/>
<evidence type="ECO:0000313" key="1">
    <source>
        <dbReference type="EMBL" id="WWD21411.1"/>
    </source>
</evidence>